<organism evidence="3 4">
    <name type="scientific">Dictyocaulus viviparus</name>
    <name type="common">Bovine lungworm</name>
    <dbReference type="NCBI Taxonomy" id="29172"/>
    <lineage>
        <taxon>Eukaryota</taxon>
        <taxon>Metazoa</taxon>
        <taxon>Ecdysozoa</taxon>
        <taxon>Nematoda</taxon>
        <taxon>Chromadorea</taxon>
        <taxon>Rhabditida</taxon>
        <taxon>Rhabditina</taxon>
        <taxon>Rhabditomorpha</taxon>
        <taxon>Strongyloidea</taxon>
        <taxon>Metastrongylidae</taxon>
        <taxon>Dictyocaulus</taxon>
    </lineage>
</organism>
<evidence type="ECO:0000313" key="3">
    <source>
        <dbReference type="EMBL" id="KJH41950.1"/>
    </source>
</evidence>
<gene>
    <name evidence="3" type="ORF">DICVIV_12080</name>
</gene>
<name>A0A0D8XBF9_DICVI</name>
<feature type="region of interest" description="Disordered" evidence="1">
    <location>
        <begin position="25"/>
        <end position="135"/>
    </location>
</feature>
<evidence type="ECO:0000256" key="2">
    <source>
        <dbReference type="SAM" id="SignalP"/>
    </source>
</evidence>
<keyword evidence="2" id="KW-0732">Signal</keyword>
<feature type="compositionally biased region" description="Polar residues" evidence="1">
    <location>
        <begin position="56"/>
        <end position="83"/>
    </location>
</feature>
<protein>
    <submittedName>
        <fullName evidence="3">Uncharacterized protein</fullName>
    </submittedName>
</protein>
<keyword evidence="4" id="KW-1185">Reference proteome</keyword>
<feature type="signal peptide" evidence="2">
    <location>
        <begin position="1"/>
        <end position="20"/>
    </location>
</feature>
<reference evidence="4" key="2">
    <citation type="journal article" date="2016" name="Sci. Rep.">
        <title>Dictyocaulus viviparus genome, variome and transcriptome elucidate lungworm biology and support future intervention.</title>
        <authorList>
            <person name="McNulty S.N."/>
            <person name="Strube C."/>
            <person name="Rosa B.A."/>
            <person name="Martin J.C."/>
            <person name="Tyagi R."/>
            <person name="Choi Y.J."/>
            <person name="Wang Q."/>
            <person name="Hallsworth Pepin K."/>
            <person name="Zhang X."/>
            <person name="Ozersky P."/>
            <person name="Wilson R.K."/>
            <person name="Sternberg P.W."/>
            <person name="Gasser R.B."/>
            <person name="Mitreva M."/>
        </authorList>
    </citation>
    <scope>NUCLEOTIDE SEQUENCE [LARGE SCALE GENOMIC DNA]</scope>
    <source>
        <strain evidence="4">HannoverDv2000</strain>
    </source>
</reference>
<dbReference type="AlphaFoldDB" id="A0A0D8XBF9"/>
<reference evidence="3 4" key="1">
    <citation type="submission" date="2013-11" db="EMBL/GenBank/DDBJ databases">
        <title>Draft genome of the bovine lungworm Dictyocaulus viviparus.</title>
        <authorList>
            <person name="Mitreva M."/>
        </authorList>
    </citation>
    <scope>NUCLEOTIDE SEQUENCE [LARGE SCALE GENOMIC DNA]</scope>
    <source>
        <strain evidence="3 4">HannoverDv2000</strain>
    </source>
</reference>
<dbReference type="EMBL" id="KN716734">
    <property type="protein sequence ID" value="KJH41950.1"/>
    <property type="molecule type" value="Genomic_DNA"/>
</dbReference>
<proteinExistence type="predicted"/>
<feature type="compositionally biased region" description="Basic and acidic residues" evidence="1">
    <location>
        <begin position="34"/>
        <end position="52"/>
    </location>
</feature>
<evidence type="ECO:0000256" key="1">
    <source>
        <dbReference type="SAM" id="MobiDB-lite"/>
    </source>
</evidence>
<accession>A0A0D8XBF9</accession>
<sequence length="135" mass="14728">MLYVTLQIMALLTWISNQCCKQTKNNKSFSNSSLEKRSLGGKAKTADSEGVKSRPPTCSTVSSTAPSSTKPLLSKKTTGNGEQENFIPYPETKSDKDDTLEQIGSLQREESEKNRSKKPTASLLARTLGAESKPK</sequence>
<dbReference type="Proteomes" id="UP000053766">
    <property type="component" value="Unassembled WGS sequence"/>
</dbReference>
<evidence type="ECO:0000313" key="4">
    <source>
        <dbReference type="Proteomes" id="UP000053766"/>
    </source>
</evidence>
<feature type="chain" id="PRO_5002335486" evidence="2">
    <location>
        <begin position="21"/>
        <end position="135"/>
    </location>
</feature>